<accession>A0A0C9VEP9</accession>
<gene>
    <name evidence="2" type="ORF">M422DRAFT_261836</name>
</gene>
<dbReference type="EMBL" id="KN837184">
    <property type="protein sequence ID" value="KIJ35881.1"/>
    <property type="molecule type" value="Genomic_DNA"/>
</dbReference>
<reference evidence="2 3" key="1">
    <citation type="submission" date="2014-06" db="EMBL/GenBank/DDBJ databases">
        <title>Evolutionary Origins and Diversification of the Mycorrhizal Mutualists.</title>
        <authorList>
            <consortium name="DOE Joint Genome Institute"/>
            <consortium name="Mycorrhizal Genomics Consortium"/>
            <person name="Kohler A."/>
            <person name="Kuo A."/>
            <person name="Nagy L.G."/>
            <person name="Floudas D."/>
            <person name="Copeland A."/>
            <person name="Barry K.W."/>
            <person name="Cichocki N."/>
            <person name="Veneault-Fourrey C."/>
            <person name="LaButti K."/>
            <person name="Lindquist E.A."/>
            <person name="Lipzen A."/>
            <person name="Lundell T."/>
            <person name="Morin E."/>
            <person name="Murat C."/>
            <person name="Riley R."/>
            <person name="Ohm R."/>
            <person name="Sun H."/>
            <person name="Tunlid A."/>
            <person name="Henrissat B."/>
            <person name="Grigoriev I.V."/>
            <person name="Hibbett D.S."/>
            <person name="Martin F."/>
        </authorList>
    </citation>
    <scope>NUCLEOTIDE SEQUENCE [LARGE SCALE GENOMIC DNA]</scope>
    <source>
        <strain evidence="2 3">SS14</strain>
    </source>
</reference>
<name>A0A0C9VEP9_SPHS4</name>
<organism evidence="2 3">
    <name type="scientific">Sphaerobolus stellatus (strain SS14)</name>
    <dbReference type="NCBI Taxonomy" id="990650"/>
    <lineage>
        <taxon>Eukaryota</taxon>
        <taxon>Fungi</taxon>
        <taxon>Dikarya</taxon>
        <taxon>Basidiomycota</taxon>
        <taxon>Agaricomycotina</taxon>
        <taxon>Agaricomycetes</taxon>
        <taxon>Phallomycetidae</taxon>
        <taxon>Geastrales</taxon>
        <taxon>Sphaerobolaceae</taxon>
        <taxon>Sphaerobolus</taxon>
    </lineage>
</organism>
<feature type="compositionally biased region" description="Basic residues" evidence="1">
    <location>
        <begin position="24"/>
        <end position="33"/>
    </location>
</feature>
<dbReference type="Proteomes" id="UP000054279">
    <property type="component" value="Unassembled WGS sequence"/>
</dbReference>
<feature type="compositionally biased region" description="Polar residues" evidence="1">
    <location>
        <begin position="1"/>
        <end position="13"/>
    </location>
</feature>
<feature type="region of interest" description="Disordered" evidence="1">
    <location>
        <begin position="1"/>
        <end position="35"/>
    </location>
</feature>
<sequence length="153" mass="16377">MPTNENSTTTAPVSSSRTLTERSRRNRQSSRARSHVETIVSKWGMNVVPAPIPGNNIAAPSNSPSTSYPNDDIIGNIAPTLRPVSQLQIRHSRFDANAIPTGSDILGSQRATVNTERVPAAGSSIMPTIFEHNEKCKDSSGLGKSSVKIVTPE</sequence>
<evidence type="ECO:0000313" key="3">
    <source>
        <dbReference type="Proteomes" id="UP000054279"/>
    </source>
</evidence>
<protein>
    <submittedName>
        <fullName evidence="2">Unplaced genomic scaffold SPHSTscaffold_109, whole genome shotgun sequence</fullName>
    </submittedName>
</protein>
<keyword evidence="3" id="KW-1185">Reference proteome</keyword>
<evidence type="ECO:0000313" key="2">
    <source>
        <dbReference type="EMBL" id="KIJ35881.1"/>
    </source>
</evidence>
<dbReference type="HOGENOM" id="CLU_1714441_0_0_1"/>
<proteinExistence type="predicted"/>
<evidence type="ECO:0000256" key="1">
    <source>
        <dbReference type="SAM" id="MobiDB-lite"/>
    </source>
</evidence>
<dbReference type="AlphaFoldDB" id="A0A0C9VEP9"/>